<dbReference type="RefSeq" id="WP_171778472.1">
    <property type="nucleotide sequence ID" value="NZ_CP045273.1"/>
</dbReference>
<reference evidence="1 2" key="1">
    <citation type="submission" date="2019-10" db="EMBL/GenBank/DDBJ databases">
        <title>Complete genome sequences for adaption low water activity.</title>
        <authorList>
            <person name="Zhao L."/>
            <person name="Zhong J."/>
        </authorList>
    </citation>
    <scope>NUCLEOTIDE SEQUENCE [LARGE SCALE GENOMIC DNA]</scope>
    <source>
        <strain evidence="1 2">FDU301</strain>
        <plasmid evidence="2">pfdu301a</plasmid>
    </source>
</reference>
<proteinExistence type="predicted"/>
<organism evidence="1 2">
    <name type="scientific">Priestia megaterium</name>
    <name type="common">Bacillus megaterium</name>
    <dbReference type="NCBI Taxonomy" id="1404"/>
    <lineage>
        <taxon>Bacteria</taxon>
        <taxon>Bacillati</taxon>
        <taxon>Bacillota</taxon>
        <taxon>Bacilli</taxon>
        <taxon>Bacillales</taxon>
        <taxon>Bacillaceae</taxon>
        <taxon>Priestia</taxon>
    </lineage>
</organism>
<dbReference type="EMBL" id="CP045273">
    <property type="protein sequence ID" value="QJX80481.1"/>
    <property type="molecule type" value="Genomic_DNA"/>
</dbReference>
<keyword evidence="1" id="KW-0614">Plasmid</keyword>
<name>A0A6M6E047_PRIMG</name>
<geneLocation type="plasmid" evidence="2">
    <name>pfdu301a</name>
</geneLocation>
<dbReference type="AlphaFoldDB" id="A0A6M6E047"/>
<gene>
    <name evidence="1" type="ORF">FDZ14_30805</name>
</gene>
<accession>A0A6M6E047</accession>
<evidence type="ECO:0000313" key="1">
    <source>
        <dbReference type="EMBL" id="QJX80481.1"/>
    </source>
</evidence>
<evidence type="ECO:0000313" key="2">
    <source>
        <dbReference type="Proteomes" id="UP000501076"/>
    </source>
</evidence>
<sequence>MDENKRIKDKFSTEFLNNQSKFEQHTSVMERIESLNAAFLDAIILRIKHCAIALQFLDPYNFINYTKEDDEFISSDIKEQETLYQTQMNEILHLLGIDDLEERKHHFSLIKYSMSDKPFHILYEIIENSILYHKN</sequence>
<protein>
    <submittedName>
        <fullName evidence="1">Uncharacterized protein</fullName>
    </submittedName>
</protein>
<dbReference type="Proteomes" id="UP000501076">
    <property type="component" value="Plasmid pFDU301A"/>
</dbReference>